<gene>
    <name evidence="1" type="ORF">PIIN_00191</name>
</gene>
<proteinExistence type="predicted"/>
<evidence type="ECO:0008006" key="3">
    <source>
        <dbReference type="Google" id="ProtNLM"/>
    </source>
</evidence>
<dbReference type="Proteomes" id="UP000007148">
    <property type="component" value="Unassembled WGS sequence"/>
</dbReference>
<comment type="caution">
    <text evidence="1">The sequence shown here is derived from an EMBL/GenBank/DDBJ whole genome shotgun (WGS) entry which is preliminary data.</text>
</comment>
<sequence>MDRFFSSLLNTIVTSVADQPQSPTDCDEVSGNGNIQNIYCVVA</sequence>
<organism evidence="1 2">
    <name type="scientific">Serendipita indica (strain DSM 11827)</name>
    <name type="common">Root endophyte fungus</name>
    <name type="synonym">Piriformospora indica</name>
    <dbReference type="NCBI Taxonomy" id="1109443"/>
    <lineage>
        <taxon>Eukaryota</taxon>
        <taxon>Fungi</taxon>
        <taxon>Dikarya</taxon>
        <taxon>Basidiomycota</taxon>
        <taxon>Agaricomycotina</taxon>
        <taxon>Agaricomycetes</taxon>
        <taxon>Sebacinales</taxon>
        <taxon>Serendipitaceae</taxon>
        <taxon>Serendipita</taxon>
    </lineage>
</organism>
<dbReference type="HOGENOM" id="CLU_3242368_0_0_1"/>
<dbReference type="AlphaFoldDB" id="G4T578"/>
<protein>
    <recommendedName>
        <fullName evidence="3">Pheromone</fullName>
    </recommendedName>
</protein>
<evidence type="ECO:0000313" key="2">
    <source>
        <dbReference type="Proteomes" id="UP000007148"/>
    </source>
</evidence>
<reference evidence="1 2" key="1">
    <citation type="journal article" date="2011" name="PLoS Pathog.">
        <title>Endophytic Life Strategies Decoded by Genome and Transcriptome Analyses of the Mutualistic Root Symbiont Piriformospora indica.</title>
        <authorList>
            <person name="Zuccaro A."/>
            <person name="Lahrmann U."/>
            <person name="Guldener U."/>
            <person name="Langen G."/>
            <person name="Pfiffi S."/>
            <person name="Biedenkopf D."/>
            <person name="Wong P."/>
            <person name="Samans B."/>
            <person name="Grimm C."/>
            <person name="Basiewicz M."/>
            <person name="Murat C."/>
            <person name="Martin F."/>
            <person name="Kogel K.H."/>
        </authorList>
    </citation>
    <scope>NUCLEOTIDE SEQUENCE [LARGE SCALE GENOMIC DNA]</scope>
    <source>
        <strain evidence="1 2">DSM 11827</strain>
    </source>
</reference>
<evidence type="ECO:0000313" key="1">
    <source>
        <dbReference type="EMBL" id="CCA66507.1"/>
    </source>
</evidence>
<dbReference type="InParanoid" id="G4T578"/>
<name>G4T578_SERID</name>
<accession>G4T578</accession>
<keyword evidence="2" id="KW-1185">Reference proteome</keyword>
<dbReference type="EMBL" id="CAFZ01000002">
    <property type="protein sequence ID" value="CCA66507.1"/>
    <property type="molecule type" value="Genomic_DNA"/>
</dbReference>